<dbReference type="EMBL" id="CZKA01000067">
    <property type="protein sequence ID" value="CUR59983.1"/>
    <property type="molecule type" value="Genomic_DNA"/>
</dbReference>
<feature type="compositionally biased region" description="Low complexity" evidence="1">
    <location>
        <begin position="38"/>
        <end position="56"/>
    </location>
</feature>
<gene>
    <name evidence="2" type="ORF">NOCA270020</name>
</gene>
<sequence>MRKSPARLGESAPSTSTPSTGVESRVAGESRIEPVVMGDTLGDGADSAGASDSLDT</sequence>
<name>A0A2P2CDB2_9ZZZZ</name>
<reference evidence="2" key="1">
    <citation type="submission" date="2015-08" db="EMBL/GenBank/DDBJ databases">
        <authorList>
            <person name="Babu N.S."/>
            <person name="Beckwith C.J."/>
            <person name="Beseler K.G."/>
            <person name="Brison A."/>
            <person name="Carone J.V."/>
            <person name="Caskin T.P."/>
            <person name="Diamond M."/>
            <person name="Durham M.E."/>
            <person name="Foxe J.M."/>
            <person name="Go M."/>
            <person name="Henderson B.A."/>
            <person name="Jones I.B."/>
            <person name="McGettigan J.A."/>
            <person name="Micheletti S.J."/>
            <person name="Nasrallah M.E."/>
            <person name="Ortiz D."/>
            <person name="Piller C.R."/>
            <person name="Privatt S.R."/>
            <person name="Schneider S.L."/>
            <person name="Sharp S."/>
            <person name="Smith T.C."/>
            <person name="Stanton J.D."/>
            <person name="Ullery H.E."/>
            <person name="Wilson R.J."/>
            <person name="Serrano M.G."/>
            <person name="Buck G."/>
            <person name="Lee V."/>
            <person name="Wang Y."/>
            <person name="Carvalho R."/>
            <person name="Voegtly L."/>
            <person name="Shi R."/>
            <person name="Duckworth R."/>
            <person name="Johnson A."/>
            <person name="Loviza R."/>
            <person name="Walstead R."/>
            <person name="Shah Z."/>
            <person name="Kiflezghi M."/>
            <person name="Wade K."/>
            <person name="Ball S.L."/>
            <person name="Bradley K.W."/>
            <person name="Asai D.J."/>
            <person name="Bowman C.A."/>
            <person name="Russell D.A."/>
            <person name="Pope W.H."/>
            <person name="Jacobs-Sera D."/>
            <person name="Hendrix R.W."/>
            <person name="Hatfull G.F."/>
        </authorList>
    </citation>
    <scope>NUCLEOTIDE SEQUENCE</scope>
</reference>
<organism evidence="2">
    <name type="scientific">metagenome</name>
    <dbReference type="NCBI Taxonomy" id="256318"/>
    <lineage>
        <taxon>unclassified sequences</taxon>
        <taxon>metagenomes</taxon>
    </lineage>
</organism>
<accession>A0A2P2CDB2</accession>
<evidence type="ECO:0000256" key="1">
    <source>
        <dbReference type="SAM" id="MobiDB-lite"/>
    </source>
</evidence>
<proteinExistence type="predicted"/>
<feature type="region of interest" description="Disordered" evidence="1">
    <location>
        <begin position="1"/>
        <end position="56"/>
    </location>
</feature>
<evidence type="ECO:0000313" key="2">
    <source>
        <dbReference type="EMBL" id="CUR59983.1"/>
    </source>
</evidence>
<dbReference type="AlphaFoldDB" id="A0A2P2CDB2"/>
<protein>
    <submittedName>
        <fullName evidence="2">Uncharacterized protein</fullName>
    </submittedName>
</protein>
<feature type="compositionally biased region" description="Polar residues" evidence="1">
    <location>
        <begin position="12"/>
        <end position="22"/>
    </location>
</feature>